<feature type="region of interest" description="Disordered" evidence="1">
    <location>
        <begin position="342"/>
        <end position="361"/>
    </location>
</feature>
<feature type="compositionally biased region" description="Pro residues" evidence="1">
    <location>
        <begin position="542"/>
        <end position="551"/>
    </location>
</feature>
<protein>
    <recommendedName>
        <fullName evidence="4">Flagellar hook-length control protein FliK</fullName>
    </recommendedName>
</protein>
<feature type="compositionally biased region" description="Pro residues" evidence="1">
    <location>
        <begin position="1"/>
        <end position="12"/>
    </location>
</feature>
<feature type="region of interest" description="Disordered" evidence="1">
    <location>
        <begin position="157"/>
        <end position="216"/>
    </location>
</feature>
<organism evidence="2 3">
    <name type="scientific">Gimibacter soli</name>
    <dbReference type="NCBI Taxonomy" id="3024400"/>
    <lineage>
        <taxon>Bacteria</taxon>
        <taxon>Pseudomonadati</taxon>
        <taxon>Pseudomonadota</taxon>
        <taxon>Alphaproteobacteria</taxon>
        <taxon>Kordiimonadales</taxon>
        <taxon>Temperatibacteraceae</taxon>
        <taxon>Gimibacter</taxon>
    </lineage>
</organism>
<feature type="region of interest" description="Disordered" evidence="1">
    <location>
        <begin position="229"/>
        <end position="248"/>
    </location>
</feature>
<sequence length="1405" mass="145990">MAEITGPPPPKGTPAVSRGPERVPAASRDRQQTGAETRHEDRREQRTDTSELEALRARDPAVSIAAATAHVAVGDNLKAPIASVDREGRPIIITETATFALRPDAGLKPGDDVTLQVRETGHQVMADLTQRNGRDVDPPVRLQLIVIALHSPASTPAAADAPAVAPLPHEPPTSASFYRRPLPTLTPLPPTEEATAKDLALPPLRDPRAPNPSAARQAYAAAIFAPPPAFTSSDQKAPPPPPWLPGEKPSVTVTEIPGDNRPVIDTGKSLWALEPPAGLRPGDSATLEITRLTPTPEALLTERRGEQLNPPIVIRLERVAQVTEAETPAPPAAPVQATAASFRDNARTPPEPLPWKPGDKPAVTITEVAGEARPVIDTGKSLWALDPPAGLRPGDSATLDITRLTPTPEALLTERRGEPVTPPVTITLERIGPSPAAAEPPPATQAVAVPPPPFREGETRQVALTAHPASEQPVVRIGRELYAVTADRPLKTGTLATIEFGAPKNPAEARVVFLDGRRLTPPGVMTLNWMPPAGTARANPAPAAPPAPAAQPQPVVTRTETVAPPPPAAATATPSPPFREGEVRQVELVPGPVPERAFVEAAGKRYLVDPAVGLKPGEAVTFEIVRAGVTPEARVTARGGEPVDPPFRVKLHGVEARLSELRETDARPQEPSQAAPAATPSEPVTQARAAAESRWQVNETRAARVEWATASEAQVTIDAKSYRLRPSADLQRGDLATLQLKADGPVLEAWLTERRGESLPVPLNVQLAPPDQVPEPLIPAHTGPAYRRLYQAAEKLPPELIAAHTAQILPPLADADKAAIADLVAAQQKKLPPLAQAYLKQISLAPALQGGKQPTSPGAMLPYPPASAAPPAGENAILPGLRPTIVGLASLTAALTQPVSSASAKPIAALDGTGVAVTITPIKALTGGIPASEVTMVRGVRPITPQEAAGMPALPALAGAATPLAWLETSRGRFAMPADAATSLIGEQVRLQAGVGQASVAAAATIRTPEPISAAAAPQAAPAGASQTAAVPAFAAGKPRHTATLQQPDGRQIANLQVSFVRAGEAGIDPARRDRVPGPAAAGGAVVVNTVQTLRAYPATGGNRADIAVNTAWGQFSLSLPADARPTVGSALYVHPQQATGARPAEMTAAQGQTTAAPLPLRGDVALPPLDDFPALPPATGATWAGLEAASALTASSFSGSAHSVASSSGDLASRAAAGGKLTNALLFLLQAAGRGHPDGWLGSGTVANLEKRDSGLLDLLRQETGRALALAADGSQEWRAVQIPFDIRPNDAPLLYMMFRHEEARHDPRDGGGEQGDDKDGADRFLIEVNFSKLGTVQLDGRVAGRRFDLVLRTPTQLPAALAPELAALFDSALAANGFTGRFAVQDGTPLPVDVQAAVAGRLA</sequence>
<dbReference type="Proteomes" id="UP001217500">
    <property type="component" value="Chromosome"/>
</dbReference>
<feature type="compositionally biased region" description="Basic and acidic residues" evidence="1">
    <location>
        <begin position="27"/>
        <end position="56"/>
    </location>
</feature>
<gene>
    <name evidence="2" type="ORF">PH603_06375</name>
</gene>
<accession>A0AAE9XW60</accession>
<feature type="region of interest" description="Disordered" evidence="1">
    <location>
        <begin position="1"/>
        <end position="56"/>
    </location>
</feature>
<evidence type="ECO:0000256" key="1">
    <source>
        <dbReference type="SAM" id="MobiDB-lite"/>
    </source>
</evidence>
<feature type="region of interest" description="Disordered" evidence="1">
    <location>
        <begin position="661"/>
        <end position="688"/>
    </location>
</feature>
<dbReference type="EMBL" id="CP116805">
    <property type="protein sequence ID" value="WCL55383.1"/>
    <property type="molecule type" value="Genomic_DNA"/>
</dbReference>
<proteinExistence type="predicted"/>
<dbReference type="RefSeq" id="WP_289505191.1">
    <property type="nucleotide sequence ID" value="NZ_CP116805.1"/>
</dbReference>
<feature type="compositionally biased region" description="Low complexity" evidence="1">
    <location>
        <begin position="157"/>
        <end position="167"/>
    </location>
</feature>
<name>A0AAE9XW60_9PROT</name>
<dbReference type="KEGG" id="gso:PH603_06375"/>
<feature type="region of interest" description="Disordered" evidence="1">
    <location>
        <begin position="535"/>
        <end position="580"/>
    </location>
</feature>
<feature type="compositionally biased region" description="Low complexity" evidence="1">
    <location>
        <begin position="552"/>
        <end position="562"/>
    </location>
</feature>
<reference evidence="2" key="1">
    <citation type="submission" date="2023-01" db="EMBL/GenBank/DDBJ databases">
        <title>The genome sequence of Kordiimonadaceae bacterium 6D33.</title>
        <authorList>
            <person name="Liu Y."/>
        </authorList>
    </citation>
    <scope>NUCLEOTIDE SEQUENCE</scope>
    <source>
        <strain evidence="2">6D33</strain>
    </source>
</reference>
<evidence type="ECO:0000313" key="2">
    <source>
        <dbReference type="EMBL" id="WCL55383.1"/>
    </source>
</evidence>
<evidence type="ECO:0000313" key="3">
    <source>
        <dbReference type="Proteomes" id="UP001217500"/>
    </source>
</evidence>
<evidence type="ECO:0008006" key="4">
    <source>
        <dbReference type="Google" id="ProtNLM"/>
    </source>
</evidence>
<keyword evidence="3" id="KW-1185">Reference proteome</keyword>